<keyword evidence="1" id="KW-0732">Signal</keyword>
<keyword evidence="3" id="KW-1185">Reference proteome</keyword>
<dbReference type="RefSeq" id="WP_209656681.1">
    <property type="nucleotide sequence ID" value="NZ_JAGJCB010000025.1"/>
</dbReference>
<sequence>MKIKIAIIFILMLQSALLVAQQNDDNNNLEVSKDENKSNYYRAYFTEIKLNSNLAFRQEMNTRTGSDYTVFEFPLLLKYNITKKVSLLMGPKIDLYTDGKGVMNSPSVYGTFGVQYDASENLLFEAMFNYRLTDDMPIQTDYTFGSKSAFKLGSKFRF</sequence>
<reference evidence="2 3" key="1">
    <citation type="submission" date="2021-04" db="EMBL/GenBank/DDBJ databases">
        <title>Mariniflexile gromovii gen. nov., sp. nov., a gliding bacterium isolated from the sea urchin Strongylocentrotus intermedius.</title>
        <authorList>
            <person name="Ko S."/>
            <person name="Le V."/>
            <person name="Ahn C.-Y."/>
            <person name="Oh H.-M."/>
        </authorList>
    </citation>
    <scope>NUCLEOTIDE SEQUENCE [LARGE SCALE GENOMIC DNA]</scope>
    <source>
        <strain evidence="2 3">KCTC 12570</strain>
    </source>
</reference>
<accession>A0ABS4BYA2</accession>
<gene>
    <name evidence="2" type="ORF">J8H85_17170</name>
</gene>
<evidence type="ECO:0000313" key="2">
    <source>
        <dbReference type="EMBL" id="MBP0905564.1"/>
    </source>
</evidence>
<proteinExistence type="predicted"/>
<dbReference type="Proteomes" id="UP000670776">
    <property type="component" value="Unassembled WGS sequence"/>
</dbReference>
<protein>
    <recommendedName>
        <fullName evidence="4">Outer membrane protein with beta-barrel domain</fullName>
    </recommendedName>
</protein>
<comment type="caution">
    <text evidence="2">The sequence shown here is derived from an EMBL/GenBank/DDBJ whole genome shotgun (WGS) entry which is preliminary data.</text>
</comment>
<feature type="chain" id="PRO_5047132860" description="Outer membrane protein with beta-barrel domain" evidence="1">
    <location>
        <begin position="21"/>
        <end position="158"/>
    </location>
</feature>
<feature type="signal peptide" evidence="1">
    <location>
        <begin position="1"/>
        <end position="20"/>
    </location>
</feature>
<name>A0ABS4BYA2_9FLAO</name>
<evidence type="ECO:0000313" key="3">
    <source>
        <dbReference type="Proteomes" id="UP000670776"/>
    </source>
</evidence>
<dbReference type="EMBL" id="JAGJCB010000025">
    <property type="protein sequence ID" value="MBP0905564.1"/>
    <property type="molecule type" value="Genomic_DNA"/>
</dbReference>
<organism evidence="2 3">
    <name type="scientific">Mariniflexile gromovii</name>
    <dbReference type="NCBI Taxonomy" id="362523"/>
    <lineage>
        <taxon>Bacteria</taxon>
        <taxon>Pseudomonadati</taxon>
        <taxon>Bacteroidota</taxon>
        <taxon>Flavobacteriia</taxon>
        <taxon>Flavobacteriales</taxon>
        <taxon>Flavobacteriaceae</taxon>
        <taxon>Mariniflexile</taxon>
    </lineage>
</organism>
<evidence type="ECO:0008006" key="4">
    <source>
        <dbReference type="Google" id="ProtNLM"/>
    </source>
</evidence>
<evidence type="ECO:0000256" key="1">
    <source>
        <dbReference type="SAM" id="SignalP"/>
    </source>
</evidence>